<dbReference type="RefSeq" id="WP_130293195.1">
    <property type="nucleotide sequence ID" value="NZ_SHKL01000001.1"/>
</dbReference>
<evidence type="ECO:0000256" key="4">
    <source>
        <dbReference type="ARBA" id="ARBA00022984"/>
    </source>
</evidence>
<dbReference type="SUPFAM" id="SSF141523">
    <property type="entry name" value="L,D-transpeptidase catalytic domain-like"/>
    <property type="match status" value="1"/>
</dbReference>
<dbReference type="PROSITE" id="PS52029">
    <property type="entry name" value="LD_TPASE"/>
    <property type="match status" value="1"/>
</dbReference>
<accession>A0A4Q7V3K4</accession>
<dbReference type="EMBL" id="SHKL01000001">
    <property type="protein sequence ID" value="RZT88986.1"/>
    <property type="molecule type" value="Genomic_DNA"/>
</dbReference>
<evidence type="ECO:0000259" key="8">
    <source>
        <dbReference type="PROSITE" id="PS52029"/>
    </source>
</evidence>
<sequence length="185" mass="19414">MSSNRQAGTRLNRRVVAGVLSLVAAAGVALAGSAAADSPAAEKNRAEPLVAGTPCTATAKACVDLDSQQSWLFKDGKIMSGPIKISSGGNGQETPIGHSLRVYRKEADHKSQESRLPNGDPAPMPWSVFFNDGGIAFHSGDPNRSSAGCIHVPDAQAKGYFDYLQIGDQVQVLRLGEEKAARGIK</sequence>
<dbReference type="CDD" id="cd16913">
    <property type="entry name" value="YkuD_like"/>
    <property type="match status" value="1"/>
</dbReference>
<dbReference type="GO" id="GO:0071972">
    <property type="term" value="F:peptidoglycan L,D-transpeptidase activity"/>
    <property type="evidence" value="ECO:0007669"/>
    <property type="project" value="TreeGrafter"/>
</dbReference>
<feature type="chain" id="PRO_5038677554" evidence="7">
    <location>
        <begin position="32"/>
        <end position="185"/>
    </location>
</feature>
<protein>
    <submittedName>
        <fullName evidence="9">L,D-transpeptidase-like protein</fullName>
    </submittedName>
</protein>
<comment type="caution">
    <text evidence="9">The sequence shown here is derived from an EMBL/GenBank/DDBJ whole genome shotgun (WGS) entry which is preliminary data.</text>
</comment>
<dbReference type="InterPro" id="IPR038063">
    <property type="entry name" value="Transpep_catalytic_dom"/>
</dbReference>
<evidence type="ECO:0000256" key="1">
    <source>
        <dbReference type="ARBA" id="ARBA00004752"/>
    </source>
</evidence>
<proteinExistence type="predicted"/>
<dbReference type="AlphaFoldDB" id="A0A4Q7V3K4"/>
<organism evidence="9 10">
    <name type="scientific">Pseudonocardia sediminis</name>
    <dbReference type="NCBI Taxonomy" id="1397368"/>
    <lineage>
        <taxon>Bacteria</taxon>
        <taxon>Bacillati</taxon>
        <taxon>Actinomycetota</taxon>
        <taxon>Actinomycetes</taxon>
        <taxon>Pseudonocardiales</taxon>
        <taxon>Pseudonocardiaceae</taxon>
        <taxon>Pseudonocardia</taxon>
    </lineage>
</organism>
<dbReference type="Pfam" id="PF03734">
    <property type="entry name" value="YkuD"/>
    <property type="match status" value="1"/>
</dbReference>
<evidence type="ECO:0000256" key="3">
    <source>
        <dbReference type="ARBA" id="ARBA00022960"/>
    </source>
</evidence>
<keyword evidence="10" id="KW-1185">Reference proteome</keyword>
<dbReference type="UniPathway" id="UPA00219"/>
<feature type="active site" description="Nucleophile" evidence="6">
    <location>
        <position position="149"/>
    </location>
</feature>
<gene>
    <name evidence="9" type="ORF">EV383_5940</name>
</gene>
<name>A0A4Q7V3K4_PSEST</name>
<dbReference type="Gene3D" id="2.40.440.10">
    <property type="entry name" value="L,D-transpeptidase catalytic domain-like"/>
    <property type="match status" value="1"/>
</dbReference>
<evidence type="ECO:0000256" key="7">
    <source>
        <dbReference type="SAM" id="SignalP"/>
    </source>
</evidence>
<dbReference type="OrthoDB" id="8887048at2"/>
<dbReference type="Proteomes" id="UP000291591">
    <property type="component" value="Unassembled WGS sequence"/>
</dbReference>
<keyword evidence="7" id="KW-0732">Signal</keyword>
<keyword evidence="4 6" id="KW-0573">Peptidoglycan synthesis</keyword>
<evidence type="ECO:0000313" key="9">
    <source>
        <dbReference type="EMBL" id="RZT88986.1"/>
    </source>
</evidence>
<dbReference type="PANTHER" id="PTHR30582">
    <property type="entry name" value="L,D-TRANSPEPTIDASE"/>
    <property type="match status" value="1"/>
</dbReference>
<feature type="active site" description="Proton donor/acceptor" evidence="6">
    <location>
        <position position="138"/>
    </location>
</feature>
<evidence type="ECO:0000256" key="6">
    <source>
        <dbReference type="PROSITE-ProRule" id="PRU01373"/>
    </source>
</evidence>
<evidence type="ECO:0000313" key="10">
    <source>
        <dbReference type="Proteomes" id="UP000291591"/>
    </source>
</evidence>
<comment type="pathway">
    <text evidence="1 6">Cell wall biogenesis; peptidoglycan biosynthesis.</text>
</comment>
<keyword evidence="3 6" id="KW-0133">Cell shape</keyword>
<feature type="signal peptide" evidence="7">
    <location>
        <begin position="1"/>
        <end position="31"/>
    </location>
</feature>
<dbReference type="GO" id="GO:0008360">
    <property type="term" value="P:regulation of cell shape"/>
    <property type="evidence" value="ECO:0007669"/>
    <property type="project" value="UniProtKB-UniRule"/>
</dbReference>
<dbReference type="GO" id="GO:0071555">
    <property type="term" value="P:cell wall organization"/>
    <property type="evidence" value="ECO:0007669"/>
    <property type="project" value="UniProtKB-UniRule"/>
</dbReference>
<keyword evidence="5 6" id="KW-0961">Cell wall biogenesis/degradation</keyword>
<feature type="domain" description="L,D-TPase catalytic" evidence="8">
    <location>
        <begin position="59"/>
        <end position="173"/>
    </location>
</feature>
<dbReference type="GO" id="GO:0005576">
    <property type="term" value="C:extracellular region"/>
    <property type="evidence" value="ECO:0007669"/>
    <property type="project" value="TreeGrafter"/>
</dbReference>
<reference evidence="9 10" key="1">
    <citation type="submission" date="2019-02" db="EMBL/GenBank/DDBJ databases">
        <title>Sequencing the genomes of 1000 actinobacteria strains.</title>
        <authorList>
            <person name="Klenk H.-P."/>
        </authorList>
    </citation>
    <scope>NUCLEOTIDE SEQUENCE [LARGE SCALE GENOMIC DNA]</scope>
    <source>
        <strain evidence="9 10">DSM 45779</strain>
    </source>
</reference>
<evidence type="ECO:0000256" key="2">
    <source>
        <dbReference type="ARBA" id="ARBA00022679"/>
    </source>
</evidence>
<dbReference type="InterPro" id="IPR005490">
    <property type="entry name" value="LD_TPept_cat_dom"/>
</dbReference>
<dbReference type="InterPro" id="IPR050979">
    <property type="entry name" value="LD-transpeptidase"/>
</dbReference>
<dbReference type="GO" id="GO:0016740">
    <property type="term" value="F:transferase activity"/>
    <property type="evidence" value="ECO:0007669"/>
    <property type="project" value="UniProtKB-KW"/>
</dbReference>
<dbReference type="PANTHER" id="PTHR30582:SF33">
    <property type="entry name" value="EXPORTED PROTEIN"/>
    <property type="match status" value="1"/>
</dbReference>
<evidence type="ECO:0000256" key="5">
    <source>
        <dbReference type="ARBA" id="ARBA00023316"/>
    </source>
</evidence>
<keyword evidence="2" id="KW-0808">Transferase</keyword>
<dbReference type="GO" id="GO:0018104">
    <property type="term" value="P:peptidoglycan-protein cross-linking"/>
    <property type="evidence" value="ECO:0007669"/>
    <property type="project" value="TreeGrafter"/>
</dbReference>